<evidence type="ECO:0000259" key="7">
    <source>
        <dbReference type="Pfam" id="PF00892"/>
    </source>
</evidence>
<feature type="transmembrane region" description="Helical" evidence="6">
    <location>
        <begin position="69"/>
        <end position="88"/>
    </location>
</feature>
<dbReference type="GO" id="GO:0005886">
    <property type="term" value="C:plasma membrane"/>
    <property type="evidence" value="ECO:0007669"/>
    <property type="project" value="UniProtKB-SubCell"/>
</dbReference>
<dbReference type="InterPro" id="IPR037185">
    <property type="entry name" value="EmrE-like"/>
</dbReference>
<keyword evidence="2" id="KW-1003">Cell membrane</keyword>
<name>A0A2M7QC71_9BACT</name>
<evidence type="ECO:0000256" key="1">
    <source>
        <dbReference type="ARBA" id="ARBA00004651"/>
    </source>
</evidence>
<evidence type="ECO:0000256" key="3">
    <source>
        <dbReference type="ARBA" id="ARBA00022692"/>
    </source>
</evidence>
<keyword evidence="3 6" id="KW-0812">Transmembrane</keyword>
<reference evidence="9" key="1">
    <citation type="submission" date="2017-09" db="EMBL/GenBank/DDBJ databases">
        <title>Depth-based differentiation of microbial function through sediment-hosted aquifers and enrichment of novel symbionts in the deep terrestrial subsurface.</title>
        <authorList>
            <person name="Probst A.J."/>
            <person name="Ladd B."/>
            <person name="Jarett J.K."/>
            <person name="Geller-Mcgrath D.E."/>
            <person name="Sieber C.M.K."/>
            <person name="Emerson J.B."/>
            <person name="Anantharaman K."/>
            <person name="Thomas B.C."/>
            <person name="Malmstrom R."/>
            <person name="Stieglmeier M."/>
            <person name="Klingl A."/>
            <person name="Woyke T."/>
            <person name="Ryan C.M."/>
            <person name="Banfield J.F."/>
        </authorList>
    </citation>
    <scope>NUCLEOTIDE SEQUENCE [LARGE SCALE GENOMIC DNA]</scope>
</reference>
<evidence type="ECO:0000256" key="6">
    <source>
        <dbReference type="SAM" id="Phobius"/>
    </source>
</evidence>
<feature type="transmembrane region" description="Helical" evidence="6">
    <location>
        <begin position="156"/>
        <end position="173"/>
    </location>
</feature>
<feature type="transmembrane region" description="Helical" evidence="6">
    <location>
        <begin position="241"/>
        <end position="261"/>
    </location>
</feature>
<dbReference type="EMBL" id="PFLF01000082">
    <property type="protein sequence ID" value="PIY68826.1"/>
    <property type="molecule type" value="Genomic_DNA"/>
</dbReference>
<dbReference type="InterPro" id="IPR000620">
    <property type="entry name" value="EamA_dom"/>
</dbReference>
<keyword evidence="5 6" id="KW-0472">Membrane</keyword>
<feature type="transmembrane region" description="Helical" evidence="6">
    <location>
        <begin position="129"/>
        <end position="144"/>
    </location>
</feature>
<evidence type="ECO:0000313" key="8">
    <source>
        <dbReference type="EMBL" id="PIY68826.1"/>
    </source>
</evidence>
<comment type="subcellular location">
    <subcellularLocation>
        <location evidence="1">Cell membrane</location>
        <topology evidence="1">Multi-pass membrane protein</topology>
    </subcellularLocation>
</comment>
<evidence type="ECO:0000256" key="4">
    <source>
        <dbReference type="ARBA" id="ARBA00022989"/>
    </source>
</evidence>
<evidence type="ECO:0000313" key="9">
    <source>
        <dbReference type="Proteomes" id="UP000230108"/>
    </source>
</evidence>
<dbReference type="PANTHER" id="PTHR32322:SF18">
    <property type="entry name" value="S-ADENOSYLMETHIONINE_S-ADENOSYLHOMOCYSTEINE TRANSPORTER"/>
    <property type="match status" value="1"/>
</dbReference>
<dbReference type="Pfam" id="PF00892">
    <property type="entry name" value="EamA"/>
    <property type="match status" value="2"/>
</dbReference>
<evidence type="ECO:0000256" key="2">
    <source>
        <dbReference type="ARBA" id="ARBA00022475"/>
    </source>
</evidence>
<dbReference type="AlphaFoldDB" id="A0A2M7QC71"/>
<dbReference type="Gene3D" id="1.10.3730.20">
    <property type="match status" value="1"/>
</dbReference>
<sequence>MLKKYFRKAFALSILSAFLWACQIVVFRFQITLGDNPYTLTLWSMAIELPFWLWILYKKRAEFEKVTPHTMGIFAVIGFGTAIAISLMENLALANTTATNFAFLIRTVVLFTILFSAIFFKEPITRKKIIMTVTILIGAYLLNIQNGSFTLKLGDIFTLIEAASIAFFTNILIKKMIIKLNADFVAGAQNIAGAFFLIGVLIVRKVPLFLHHIPLLIFYSFLGIVFVRIRNRAFQHATSTFVTMIMSFTPIFTLIISFFILGERITMIQLLGGFFIVLTGFMAEIFKI</sequence>
<feature type="transmembrane region" description="Helical" evidence="6">
    <location>
        <begin position="38"/>
        <end position="57"/>
    </location>
</feature>
<feature type="domain" description="EamA" evidence="7">
    <location>
        <begin position="154"/>
        <end position="278"/>
    </location>
</feature>
<dbReference type="Proteomes" id="UP000230108">
    <property type="component" value="Unassembled WGS sequence"/>
</dbReference>
<dbReference type="PANTHER" id="PTHR32322">
    <property type="entry name" value="INNER MEMBRANE TRANSPORTER"/>
    <property type="match status" value="1"/>
</dbReference>
<feature type="transmembrane region" description="Helical" evidence="6">
    <location>
        <begin position="185"/>
        <end position="203"/>
    </location>
</feature>
<keyword evidence="4 6" id="KW-1133">Transmembrane helix</keyword>
<accession>A0A2M7QC71</accession>
<organism evidence="8 9">
    <name type="scientific">Candidatus Roizmanbacteria bacterium CG_4_10_14_0_8_um_filter_39_9</name>
    <dbReference type="NCBI Taxonomy" id="1974829"/>
    <lineage>
        <taxon>Bacteria</taxon>
        <taxon>Candidatus Roizmaniibacteriota</taxon>
    </lineage>
</organism>
<feature type="transmembrane region" description="Helical" evidence="6">
    <location>
        <begin position="267"/>
        <end position="286"/>
    </location>
</feature>
<feature type="transmembrane region" description="Helical" evidence="6">
    <location>
        <begin position="209"/>
        <end position="229"/>
    </location>
</feature>
<dbReference type="InterPro" id="IPR050638">
    <property type="entry name" value="AA-Vitamin_Transporters"/>
</dbReference>
<protein>
    <recommendedName>
        <fullName evidence="7">EamA domain-containing protein</fullName>
    </recommendedName>
</protein>
<comment type="caution">
    <text evidence="8">The sequence shown here is derived from an EMBL/GenBank/DDBJ whole genome shotgun (WGS) entry which is preliminary data.</text>
</comment>
<feature type="domain" description="EamA" evidence="7">
    <location>
        <begin position="10"/>
        <end position="143"/>
    </location>
</feature>
<evidence type="ECO:0000256" key="5">
    <source>
        <dbReference type="ARBA" id="ARBA00023136"/>
    </source>
</evidence>
<dbReference type="SUPFAM" id="SSF103481">
    <property type="entry name" value="Multidrug resistance efflux transporter EmrE"/>
    <property type="match status" value="2"/>
</dbReference>
<feature type="transmembrane region" description="Helical" evidence="6">
    <location>
        <begin position="100"/>
        <end position="120"/>
    </location>
</feature>
<proteinExistence type="predicted"/>
<gene>
    <name evidence="8" type="ORF">COY90_03885</name>
</gene>